<dbReference type="SUPFAM" id="SSF51197">
    <property type="entry name" value="Clavaminate synthase-like"/>
    <property type="match status" value="1"/>
</dbReference>
<evidence type="ECO:0000313" key="3">
    <source>
        <dbReference type="Proteomes" id="UP000051952"/>
    </source>
</evidence>
<dbReference type="EMBL" id="CYKH01001751">
    <property type="protein sequence ID" value="CUG89622.1"/>
    <property type="molecule type" value="Genomic_DNA"/>
</dbReference>
<dbReference type="OrthoDB" id="263283at2759"/>
<dbReference type="GO" id="GO:0000049">
    <property type="term" value="F:tRNA binding"/>
    <property type="evidence" value="ECO:0007669"/>
    <property type="project" value="TreeGrafter"/>
</dbReference>
<dbReference type="PANTHER" id="PTHR12461:SF104">
    <property type="entry name" value="TRNA WYBUTOSINE-SYNTHESIZING PROTEIN 5"/>
    <property type="match status" value="1"/>
</dbReference>
<protein>
    <recommendedName>
        <fullName evidence="1">JmjC domain-containing protein</fullName>
    </recommendedName>
</protein>
<dbReference type="Pfam" id="PF13621">
    <property type="entry name" value="Cupin_8"/>
    <property type="match status" value="1"/>
</dbReference>
<organism evidence="2 3">
    <name type="scientific">Bodo saltans</name>
    <name type="common">Flagellated protozoan</name>
    <dbReference type="NCBI Taxonomy" id="75058"/>
    <lineage>
        <taxon>Eukaryota</taxon>
        <taxon>Discoba</taxon>
        <taxon>Euglenozoa</taxon>
        <taxon>Kinetoplastea</taxon>
        <taxon>Metakinetoplastina</taxon>
        <taxon>Eubodonida</taxon>
        <taxon>Bodonidae</taxon>
        <taxon>Bodo</taxon>
    </lineage>
</organism>
<evidence type="ECO:0000259" key="1">
    <source>
        <dbReference type="PROSITE" id="PS51184"/>
    </source>
</evidence>
<reference evidence="3" key="1">
    <citation type="submission" date="2015-09" db="EMBL/GenBank/DDBJ databases">
        <authorList>
            <consortium name="Pathogen Informatics"/>
        </authorList>
    </citation>
    <scope>NUCLEOTIDE SEQUENCE [LARGE SCALE GENOMIC DNA]</scope>
    <source>
        <strain evidence="3">Lake Konstanz</strain>
    </source>
</reference>
<evidence type="ECO:0000313" key="2">
    <source>
        <dbReference type="EMBL" id="CUG89622.1"/>
    </source>
</evidence>
<dbReference type="GO" id="GO:0031591">
    <property type="term" value="P:wybutosine biosynthetic process"/>
    <property type="evidence" value="ECO:0007669"/>
    <property type="project" value="TreeGrafter"/>
</dbReference>
<proteinExistence type="predicted"/>
<sequence>MLQEKSLCQAELSPIIAAQSHSVAVGSNFVVTSGEASDVNRISITSPASQSAVPQTVQIHRTVPEMPYSPLIFCATLHGSASPQLDGSPDAAAAAKKKKNSVLTESYKPKVFRGVPMGPCVEAWQRDPASIISEESAQLPSIAVHVSKLPQPNFDFVRKNFVFRHVSIREMLVHCFSDEKGTNNKQSTTESDDRDKEFWYFRSVGKNMKTDRSDFWSDFPLLAKDVILPSGPEHLGWDIVKRNLHQSCLRINQAHMQLWTHYDTMDNVLLQMVGVKRVVLFPPEQHGNLYMKGSSSRVTNMDEPDLARFPRFADALKHAMVVDLHPGDVLFIPANWFHHITAKSSCIGLNLFYQRNGMRRELFDAKDLYGNKDPVPCAALREKLLGDVLKQFGELHRGEQVPADYAQMALRQLIPQTTHRWHSDN</sequence>
<dbReference type="InterPro" id="IPR003347">
    <property type="entry name" value="JmjC_dom"/>
</dbReference>
<dbReference type="PANTHER" id="PTHR12461">
    <property type="entry name" value="HYPOXIA-INDUCIBLE FACTOR 1 ALPHA INHIBITOR-RELATED"/>
    <property type="match status" value="1"/>
</dbReference>
<dbReference type="VEuPathDB" id="TriTrypDB:BSAL_22390"/>
<keyword evidence="3" id="KW-1185">Reference proteome</keyword>
<dbReference type="Proteomes" id="UP000051952">
    <property type="component" value="Unassembled WGS sequence"/>
</dbReference>
<feature type="domain" description="JmjC" evidence="1">
    <location>
        <begin position="217"/>
        <end position="370"/>
    </location>
</feature>
<dbReference type="AlphaFoldDB" id="A0A0S4JH00"/>
<name>A0A0S4JH00_BODSA</name>
<dbReference type="InterPro" id="IPR041667">
    <property type="entry name" value="Cupin_8"/>
</dbReference>
<dbReference type="Gene3D" id="2.60.120.650">
    <property type="entry name" value="Cupin"/>
    <property type="match status" value="1"/>
</dbReference>
<accession>A0A0S4JH00</accession>
<dbReference type="PROSITE" id="PS51184">
    <property type="entry name" value="JMJC"/>
    <property type="match status" value="1"/>
</dbReference>
<gene>
    <name evidence="2" type="ORF">BSAL_22390</name>
</gene>